<sequence length="139" mass="15532">MAYKFPSEEWIAEFGKAINANEEYKRTAATWEGDVVLIFKAEPAIGLDEDFCVWADLWHGECREIKKVTLEEAQKAPFVIMGSYANIKQVFQGKLGPAKATTQGKIKVKGNLPTLVRHLKAIEAMIKCAASIPTKFLDE</sequence>
<comment type="caution">
    <text evidence="2">The sequence shown here is derived from an EMBL/GenBank/DDBJ whole genome shotgun (WGS) entry which is preliminary data.</text>
</comment>
<dbReference type="Gene3D" id="3.30.1050.10">
    <property type="entry name" value="SCP2 sterol-binding domain"/>
    <property type="match status" value="1"/>
</dbReference>
<dbReference type="InterPro" id="IPR036527">
    <property type="entry name" value="SCP2_sterol-bd_dom_sf"/>
</dbReference>
<reference evidence="2 3" key="1">
    <citation type="submission" date="2018-08" db="EMBL/GenBank/DDBJ databases">
        <title>Draft genome of candidate division NPL-UPA2 bacterium Unc8 that adapted to ultra-basic serpentinizing groundwater.</title>
        <authorList>
            <person name="Ishii S."/>
            <person name="Suzuki S."/>
            <person name="Nealson K.H."/>
        </authorList>
    </citation>
    <scope>NUCLEOTIDE SEQUENCE [LARGE SCALE GENOMIC DNA]</scope>
    <source>
        <strain evidence="2">Unc8</strain>
    </source>
</reference>
<dbReference type="SUPFAM" id="SSF55718">
    <property type="entry name" value="SCP-like"/>
    <property type="match status" value="1"/>
</dbReference>
<evidence type="ECO:0000313" key="3">
    <source>
        <dbReference type="Proteomes" id="UP000266287"/>
    </source>
</evidence>
<gene>
    <name evidence="2" type="ORF">B9J77_03355</name>
</gene>
<dbReference type="Pfam" id="PF02036">
    <property type="entry name" value="SCP2"/>
    <property type="match status" value="1"/>
</dbReference>
<dbReference type="AlphaFoldDB" id="A0A399FVH4"/>
<accession>A0A399FVH4</accession>
<feature type="domain" description="SCP2" evidence="1">
    <location>
        <begin position="52"/>
        <end position="114"/>
    </location>
</feature>
<organism evidence="2 3">
    <name type="scientific">candidate division NPL-UPA2 bacterium Unc8</name>
    <dbReference type="NCBI Taxonomy" id="1980939"/>
    <lineage>
        <taxon>Bacteria</taxon>
    </lineage>
</organism>
<evidence type="ECO:0000259" key="1">
    <source>
        <dbReference type="Pfam" id="PF02036"/>
    </source>
</evidence>
<dbReference type="InterPro" id="IPR003033">
    <property type="entry name" value="SCP2_sterol-bd_dom"/>
</dbReference>
<protein>
    <recommendedName>
        <fullName evidence="1">SCP2 domain-containing protein</fullName>
    </recommendedName>
</protein>
<dbReference type="Proteomes" id="UP000266287">
    <property type="component" value="Unassembled WGS sequence"/>
</dbReference>
<dbReference type="EMBL" id="NDHY01000006">
    <property type="protein sequence ID" value="RII00174.1"/>
    <property type="molecule type" value="Genomic_DNA"/>
</dbReference>
<name>A0A399FVH4_UNCN2</name>
<proteinExistence type="predicted"/>
<evidence type="ECO:0000313" key="2">
    <source>
        <dbReference type="EMBL" id="RII00174.1"/>
    </source>
</evidence>